<sequence length="328" mass="36236">MKYFLIISISLFAFFSCKKEAKQEPTPPPVTGEKITVHFQLGGDITTSVGDLRVGGNSIAAKTAFDSTIYAVNIRTAAGALFAQGLFDNPDSIRLDILKDSSYIVNVAAIKKGSSYGLWWQMVGGYKQYPFPIHRTLRNRMFYAAEEAAGSAEAMQPAFADSMAYFSVIRDSLTMAVDVFPISEVNAYFGSTNYTARDTNNTDINLVLRRLVFAIQYKVFNLRQGYLEATYGGQMRPDTLKIKDSLPVARVYSADLFRSKDSIPGSQLQVTLTWVKGDGSKEVLGTKPIRPKRNSLTAISVYLDIKNVDGTIGVNLGDTTWTNVNINY</sequence>
<proteinExistence type="predicted"/>
<evidence type="ECO:0008006" key="5">
    <source>
        <dbReference type="Google" id="ProtNLM"/>
    </source>
</evidence>
<dbReference type="Proteomes" id="UP001326715">
    <property type="component" value="Chromosome"/>
</dbReference>
<evidence type="ECO:0000313" key="4">
    <source>
        <dbReference type="Proteomes" id="UP001326715"/>
    </source>
</evidence>
<evidence type="ECO:0000313" key="1">
    <source>
        <dbReference type="EMBL" id="SFW84860.1"/>
    </source>
</evidence>
<evidence type="ECO:0000313" key="2">
    <source>
        <dbReference type="EMBL" id="WQG88900.1"/>
    </source>
</evidence>
<gene>
    <name evidence="1" type="ORF">SAMN05661012_05612</name>
    <name evidence="2" type="ORF">SR876_28630</name>
</gene>
<dbReference type="EMBL" id="CP140154">
    <property type="protein sequence ID" value="WQG88900.1"/>
    <property type="molecule type" value="Genomic_DNA"/>
</dbReference>
<protein>
    <recommendedName>
        <fullName evidence="5">Fimbrillin-A associated anchor protein Mfa1 and Mfa2</fullName>
    </recommendedName>
</protein>
<dbReference type="OrthoDB" id="632068at2"/>
<evidence type="ECO:0000313" key="3">
    <source>
        <dbReference type="Proteomes" id="UP000183788"/>
    </source>
</evidence>
<reference evidence="1 3" key="1">
    <citation type="submission" date="2016-11" db="EMBL/GenBank/DDBJ databases">
        <authorList>
            <person name="Jaros S."/>
            <person name="Januszkiewicz K."/>
            <person name="Wedrychowicz H."/>
        </authorList>
    </citation>
    <scope>NUCLEOTIDE SEQUENCE [LARGE SCALE GENOMIC DNA]</scope>
    <source>
        <strain evidence="1 3">DSM 784</strain>
    </source>
</reference>
<dbReference type="STRING" id="1004.SAMN05661012_05612"/>
<dbReference type="PROSITE" id="PS51257">
    <property type="entry name" value="PROKAR_LIPOPROTEIN"/>
    <property type="match status" value="1"/>
</dbReference>
<keyword evidence="4" id="KW-1185">Reference proteome</keyword>
<organism evidence="1 3">
    <name type="scientific">Chitinophaga sancti</name>
    <dbReference type="NCBI Taxonomy" id="1004"/>
    <lineage>
        <taxon>Bacteria</taxon>
        <taxon>Pseudomonadati</taxon>
        <taxon>Bacteroidota</taxon>
        <taxon>Chitinophagia</taxon>
        <taxon>Chitinophagales</taxon>
        <taxon>Chitinophagaceae</taxon>
        <taxon>Chitinophaga</taxon>
    </lineage>
</organism>
<name>A0A1K1SL04_9BACT</name>
<accession>A0A1K1SL04</accession>
<dbReference type="AlphaFoldDB" id="A0A1K1SL04"/>
<dbReference type="RefSeq" id="WP_072364817.1">
    <property type="nucleotide sequence ID" value="NZ_CP139972.1"/>
</dbReference>
<dbReference type="EMBL" id="FPIZ01000025">
    <property type="protein sequence ID" value="SFW84860.1"/>
    <property type="molecule type" value="Genomic_DNA"/>
</dbReference>
<dbReference type="Proteomes" id="UP000183788">
    <property type="component" value="Unassembled WGS sequence"/>
</dbReference>
<reference evidence="2 4" key="2">
    <citation type="submission" date="2023-11" db="EMBL/GenBank/DDBJ databases">
        <title>MicrobeMod: A computational toolkit for identifying prokaryotic methylation and restriction-modification with nanopore sequencing.</title>
        <authorList>
            <person name="Crits-Christoph A."/>
            <person name="Kang S.C."/>
            <person name="Lee H."/>
            <person name="Ostrov N."/>
        </authorList>
    </citation>
    <scope>NUCLEOTIDE SEQUENCE [LARGE SCALE GENOMIC DNA]</scope>
    <source>
        <strain evidence="2 4">ATCC 23090</strain>
    </source>
</reference>